<keyword evidence="2" id="KW-1185">Reference proteome</keyword>
<reference evidence="1" key="1">
    <citation type="submission" date="2021-06" db="EMBL/GenBank/DDBJ databases">
        <authorList>
            <person name="Kallberg Y."/>
            <person name="Tangrot J."/>
            <person name="Rosling A."/>
        </authorList>
    </citation>
    <scope>NUCLEOTIDE SEQUENCE</scope>
    <source>
        <strain evidence="1">IL203A</strain>
    </source>
</reference>
<protein>
    <submittedName>
        <fullName evidence="1">1689_t:CDS:1</fullName>
    </submittedName>
</protein>
<feature type="non-terminal residue" evidence="1">
    <location>
        <position position="1"/>
    </location>
</feature>
<proteinExistence type="predicted"/>
<name>A0ACA9QQL9_9GLOM</name>
<organism evidence="1 2">
    <name type="scientific">Dentiscutata heterogama</name>
    <dbReference type="NCBI Taxonomy" id="1316150"/>
    <lineage>
        <taxon>Eukaryota</taxon>
        <taxon>Fungi</taxon>
        <taxon>Fungi incertae sedis</taxon>
        <taxon>Mucoromycota</taxon>
        <taxon>Glomeromycotina</taxon>
        <taxon>Glomeromycetes</taxon>
        <taxon>Diversisporales</taxon>
        <taxon>Gigasporaceae</taxon>
        <taxon>Dentiscutata</taxon>
    </lineage>
</organism>
<accession>A0ACA9QQL9</accession>
<comment type="caution">
    <text evidence="1">The sequence shown here is derived from an EMBL/GenBank/DDBJ whole genome shotgun (WGS) entry which is preliminary data.</text>
</comment>
<dbReference type="EMBL" id="CAJVPU010048691">
    <property type="protein sequence ID" value="CAG8756072.1"/>
    <property type="molecule type" value="Genomic_DNA"/>
</dbReference>
<dbReference type="Proteomes" id="UP000789702">
    <property type="component" value="Unassembled WGS sequence"/>
</dbReference>
<evidence type="ECO:0000313" key="2">
    <source>
        <dbReference type="Proteomes" id="UP000789702"/>
    </source>
</evidence>
<sequence length="68" mass="8006">QNFTINRHSTRSSGNVKTLRIENEKLRSQIKMMSLKCELQQQSTKIIEEAAIKHESTVRFLLKQMNME</sequence>
<gene>
    <name evidence="1" type="ORF">DHETER_LOCUS14957</name>
</gene>
<evidence type="ECO:0000313" key="1">
    <source>
        <dbReference type="EMBL" id="CAG8756072.1"/>
    </source>
</evidence>